<dbReference type="InterPro" id="IPR007711">
    <property type="entry name" value="HigB-1"/>
</dbReference>
<keyword evidence="2" id="KW-1185">Reference proteome</keyword>
<proteinExistence type="predicted"/>
<evidence type="ECO:0000313" key="2">
    <source>
        <dbReference type="Proteomes" id="UP001595848"/>
    </source>
</evidence>
<gene>
    <name evidence="1" type="ORF">ACFOY1_10685</name>
</gene>
<dbReference type="SUPFAM" id="SSF143011">
    <property type="entry name" value="RelE-like"/>
    <property type="match status" value="1"/>
</dbReference>
<dbReference type="Proteomes" id="UP001595848">
    <property type="component" value="Unassembled WGS sequence"/>
</dbReference>
<dbReference type="InterPro" id="IPR035093">
    <property type="entry name" value="RelE/ParE_toxin_dom_sf"/>
</dbReference>
<accession>A0ABV8NY08</accession>
<sequence>MHNHIVHKILHGAYNMAVEFRDKWLEEFYESDAGHRKIPASIKDALFRKLQLLDAATAEADLKAPSGNRLEHLQGNYAGWRSIRVNKKYRLIFRWAESTALDTYLDPHTYRG</sequence>
<name>A0ABV8NY08_9BURK</name>
<organism evidence="1 2">
    <name type="scientific">Candidimonas humi</name>
    <dbReference type="NCBI Taxonomy" id="683355"/>
    <lineage>
        <taxon>Bacteria</taxon>
        <taxon>Pseudomonadati</taxon>
        <taxon>Pseudomonadota</taxon>
        <taxon>Betaproteobacteria</taxon>
        <taxon>Burkholderiales</taxon>
        <taxon>Alcaligenaceae</taxon>
        <taxon>Candidimonas</taxon>
    </lineage>
</organism>
<dbReference type="PANTHER" id="PTHR40266">
    <property type="entry name" value="TOXIN HIGB-1"/>
    <property type="match status" value="1"/>
</dbReference>
<reference evidence="2" key="1">
    <citation type="journal article" date="2019" name="Int. J. Syst. Evol. Microbiol.">
        <title>The Global Catalogue of Microorganisms (GCM) 10K type strain sequencing project: providing services to taxonomists for standard genome sequencing and annotation.</title>
        <authorList>
            <consortium name="The Broad Institute Genomics Platform"/>
            <consortium name="The Broad Institute Genome Sequencing Center for Infectious Disease"/>
            <person name="Wu L."/>
            <person name="Ma J."/>
        </authorList>
    </citation>
    <scope>NUCLEOTIDE SEQUENCE [LARGE SCALE GENOMIC DNA]</scope>
    <source>
        <strain evidence="2">LMG 24813</strain>
    </source>
</reference>
<dbReference type="Pfam" id="PF05015">
    <property type="entry name" value="HigB-like_toxin"/>
    <property type="match status" value="1"/>
</dbReference>
<evidence type="ECO:0000313" key="1">
    <source>
        <dbReference type="EMBL" id="MFC4201419.1"/>
    </source>
</evidence>
<dbReference type="PANTHER" id="PTHR40266:SF2">
    <property type="entry name" value="TOXIN HIGB-1"/>
    <property type="match status" value="1"/>
</dbReference>
<dbReference type="Gene3D" id="3.30.2310.20">
    <property type="entry name" value="RelE-like"/>
    <property type="match status" value="1"/>
</dbReference>
<comment type="caution">
    <text evidence="1">The sequence shown here is derived from an EMBL/GenBank/DDBJ whole genome shotgun (WGS) entry which is preliminary data.</text>
</comment>
<dbReference type="EMBL" id="JBHSBV010000003">
    <property type="protein sequence ID" value="MFC4201419.1"/>
    <property type="molecule type" value="Genomic_DNA"/>
</dbReference>
<protein>
    <submittedName>
        <fullName evidence="1">Type II toxin-antitoxin system RelE/ParE family toxin</fullName>
    </submittedName>
</protein>
<dbReference type="RefSeq" id="WP_376810946.1">
    <property type="nucleotide sequence ID" value="NZ_JBHSBV010000003.1"/>
</dbReference>